<evidence type="ECO:0000256" key="3">
    <source>
        <dbReference type="SAM" id="Phobius"/>
    </source>
</evidence>
<dbReference type="InterPro" id="IPR004474">
    <property type="entry name" value="LytR_CpsA_psr"/>
</dbReference>
<keyword evidence="3" id="KW-0812">Transmembrane</keyword>
<reference evidence="6" key="1">
    <citation type="submission" date="2024-07" db="EMBL/GenBank/DDBJ databases">
        <title>Complete genome sequences of cellulolytic bacteria, Kitasatospora sp. CMC57 and Streptomyces sp. CMC78, isolated from Japanese agricultural soil.</title>
        <authorList>
            <person name="Hashimoto T."/>
            <person name="Ito M."/>
            <person name="Iwamoto M."/>
            <person name="Fukahori D."/>
            <person name="Shoda T."/>
            <person name="Sakoda M."/>
            <person name="Morohoshi T."/>
            <person name="Mitsuboshi M."/>
            <person name="Nishizawa T."/>
        </authorList>
    </citation>
    <scope>NUCLEOTIDE SEQUENCE</scope>
    <source>
        <strain evidence="6">CMC57</strain>
    </source>
</reference>
<name>A0AB33KA74_9ACTN</name>
<dbReference type="NCBIfam" id="TIGR00350">
    <property type="entry name" value="lytR_cpsA_psr"/>
    <property type="match status" value="1"/>
</dbReference>
<organism evidence="6">
    <name type="scientific">Kitasatospora sp. CMC57</name>
    <dbReference type="NCBI Taxonomy" id="3231513"/>
    <lineage>
        <taxon>Bacteria</taxon>
        <taxon>Bacillati</taxon>
        <taxon>Actinomycetota</taxon>
        <taxon>Actinomycetes</taxon>
        <taxon>Kitasatosporales</taxon>
        <taxon>Streptomycetaceae</taxon>
        <taxon>Kitasatospora</taxon>
    </lineage>
</organism>
<evidence type="ECO:0000256" key="2">
    <source>
        <dbReference type="SAM" id="MobiDB-lite"/>
    </source>
</evidence>
<keyword evidence="3" id="KW-0472">Membrane</keyword>
<dbReference type="PANTHER" id="PTHR33392">
    <property type="entry name" value="POLYISOPRENYL-TEICHOIC ACID--PEPTIDOGLYCAN TEICHOIC ACID TRANSFERASE TAGU"/>
    <property type="match status" value="1"/>
</dbReference>
<dbReference type="Pfam" id="PF13399">
    <property type="entry name" value="LytR_C"/>
    <property type="match status" value="1"/>
</dbReference>
<dbReference type="Gene3D" id="3.40.630.190">
    <property type="entry name" value="LCP protein"/>
    <property type="match status" value="1"/>
</dbReference>
<dbReference type="InterPro" id="IPR050922">
    <property type="entry name" value="LytR/CpsA/Psr_CW_biosynth"/>
</dbReference>
<dbReference type="InterPro" id="IPR027381">
    <property type="entry name" value="LytR/CpsA/Psr_C"/>
</dbReference>
<keyword evidence="3" id="KW-1133">Transmembrane helix</keyword>
<dbReference type="PANTHER" id="PTHR33392:SF6">
    <property type="entry name" value="POLYISOPRENYL-TEICHOIC ACID--PEPTIDOGLYCAN TEICHOIC ACID TRANSFERASE TAGU"/>
    <property type="match status" value="1"/>
</dbReference>
<gene>
    <name evidence="6" type="ORF">KCMC57_60480</name>
</gene>
<evidence type="ECO:0000256" key="1">
    <source>
        <dbReference type="ARBA" id="ARBA00006068"/>
    </source>
</evidence>
<comment type="similarity">
    <text evidence="1">Belongs to the LytR/CpsA/Psr (LCP) family.</text>
</comment>
<dbReference type="Pfam" id="PF03816">
    <property type="entry name" value="LytR_cpsA_psr"/>
    <property type="match status" value="1"/>
</dbReference>
<evidence type="ECO:0000259" key="4">
    <source>
        <dbReference type="Pfam" id="PF03816"/>
    </source>
</evidence>
<evidence type="ECO:0000259" key="5">
    <source>
        <dbReference type="Pfam" id="PF13399"/>
    </source>
</evidence>
<feature type="domain" description="Cell envelope-related transcriptional attenuator" evidence="4">
    <location>
        <begin position="114"/>
        <end position="270"/>
    </location>
</feature>
<accession>A0AB33KA74</accession>
<dbReference type="EMBL" id="AP035881">
    <property type="protein sequence ID" value="BFP49680.1"/>
    <property type="molecule type" value="Genomic_DNA"/>
</dbReference>
<feature type="domain" description="LytR/CpsA/Psr regulator C-terminal" evidence="5">
    <location>
        <begin position="391"/>
        <end position="477"/>
    </location>
</feature>
<sequence length="510" mass="52976">MANDEPNPGGRAAARQAARKRGRRQSGTRPRWVAPTLLTAGAVLLAGCGGAFLYLQHLDSNIQSDRLGAGNAPPPPGQADAKGRVAMNILIIGTDSRKGLGGGYGDRQNVGLGNNDVNIVLHVYPDKRAAVALDLPRDSLIDIPNCTSKEGKVTPAAKHLPLNEAMSRGGAGCVQDTVQDLTGLKIDAWVLVNFQGVKDLTDAVDGVEVNLCTPVNDSGSHLNIPAGPVKLTGEQGLQFVRTRHDVGDGTAIGRFSMQRAYLSSLLRKLTDKGTLLDPTKAFPVIEAATKSLTVSENIAGTTKLVSLATDLKNIKPSEVEFVQPPTAFTHDDPNPNFREKNSLVQPQTRDLFTLIRLDKPLSGGEDHSGAQPGTPTTTPSAPAPPVVDPATVSVTVLNSTAQKGLAAATAEKLAKLKYKAEPGTGAPKNLAASTVRYPRADQKDAALAIALALGLPESAVTAGGTGTGVLVTLGADYHPTAATPAAPVPTALPSDVAVHQADETGCTKVK</sequence>
<proteinExistence type="inferred from homology"/>
<feature type="transmembrane region" description="Helical" evidence="3">
    <location>
        <begin position="32"/>
        <end position="55"/>
    </location>
</feature>
<dbReference type="Gene3D" id="3.30.70.2390">
    <property type="match status" value="1"/>
</dbReference>
<feature type="region of interest" description="Disordered" evidence="2">
    <location>
        <begin position="1"/>
        <end position="30"/>
    </location>
</feature>
<dbReference type="RefSeq" id="WP_407991756.1">
    <property type="nucleotide sequence ID" value="NZ_AP035881.2"/>
</dbReference>
<feature type="compositionally biased region" description="Basic residues" evidence="2">
    <location>
        <begin position="17"/>
        <end position="26"/>
    </location>
</feature>
<feature type="region of interest" description="Disordered" evidence="2">
    <location>
        <begin position="361"/>
        <end position="385"/>
    </location>
</feature>
<protein>
    <submittedName>
        <fullName evidence="6">LCP family protein</fullName>
    </submittedName>
</protein>
<dbReference type="AlphaFoldDB" id="A0AB33KA74"/>
<evidence type="ECO:0000313" key="6">
    <source>
        <dbReference type="EMBL" id="BFP49680.1"/>
    </source>
</evidence>